<keyword evidence="3" id="KW-0732">Signal</keyword>
<accession>A0A9W2YJA8</accession>
<dbReference type="AlphaFoldDB" id="A0A9W2YJA8"/>
<keyword evidence="2" id="KW-1133">Transmembrane helix</keyword>
<evidence type="ECO:0000256" key="2">
    <source>
        <dbReference type="SAM" id="Phobius"/>
    </source>
</evidence>
<protein>
    <submittedName>
        <fullName evidence="5">Uncharacterized protein LOC129922123</fullName>
    </submittedName>
</protein>
<evidence type="ECO:0000313" key="5">
    <source>
        <dbReference type="RefSeq" id="XP_055862740.1"/>
    </source>
</evidence>
<dbReference type="Proteomes" id="UP001165740">
    <property type="component" value="Chromosome 12"/>
</dbReference>
<keyword evidence="4" id="KW-1185">Reference proteome</keyword>
<gene>
    <name evidence="5" type="primary">LOC129922123</name>
</gene>
<keyword evidence="2" id="KW-0812">Transmembrane</keyword>
<evidence type="ECO:0000256" key="3">
    <source>
        <dbReference type="SAM" id="SignalP"/>
    </source>
</evidence>
<keyword evidence="2" id="KW-0472">Membrane</keyword>
<feature type="compositionally biased region" description="Low complexity" evidence="1">
    <location>
        <begin position="280"/>
        <end position="290"/>
    </location>
</feature>
<feature type="region of interest" description="Disordered" evidence="1">
    <location>
        <begin position="276"/>
        <end position="304"/>
    </location>
</feature>
<feature type="chain" id="PRO_5040994789" evidence="3">
    <location>
        <begin position="19"/>
        <end position="333"/>
    </location>
</feature>
<feature type="signal peptide" evidence="3">
    <location>
        <begin position="1"/>
        <end position="18"/>
    </location>
</feature>
<organism evidence="4 5">
    <name type="scientific">Biomphalaria glabrata</name>
    <name type="common">Bloodfluke planorb</name>
    <name type="synonym">Freshwater snail</name>
    <dbReference type="NCBI Taxonomy" id="6526"/>
    <lineage>
        <taxon>Eukaryota</taxon>
        <taxon>Metazoa</taxon>
        <taxon>Spiralia</taxon>
        <taxon>Lophotrochozoa</taxon>
        <taxon>Mollusca</taxon>
        <taxon>Gastropoda</taxon>
        <taxon>Heterobranchia</taxon>
        <taxon>Euthyneura</taxon>
        <taxon>Panpulmonata</taxon>
        <taxon>Hygrophila</taxon>
        <taxon>Lymnaeoidea</taxon>
        <taxon>Planorbidae</taxon>
        <taxon>Biomphalaria</taxon>
    </lineage>
</organism>
<sequence length="333" mass="36947">MMIKELILIWTAITACEGADLIMEITEGGDTNAVILDEPLIRQFHSCICTNINTLCKIPVNGMSVIQEIIQDVNVSYHYDNTYFCFHDAEGFTCYRLKAISRIPECSSQNERCSNVALVAKANTCTIGTVNLLWSGTKTVSIKVFSETIRNLFSCVSFCSKQEPVAEKPADKPADQPASEVIIGVSVGASVVILILALVIIILCFKMKKRQILTINQSRPPMPLPNGEQNRQQAPSRLTVNTIENESTHYESINYSIHEYLEPIQFSRENVLTNEHRASNSDNTPSNNSPDDTRANETSISIAGNDTVRYVNERETNIDMASTSSNTVVEVTE</sequence>
<dbReference type="RefSeq" id="XP_055862740.1">
    <property type="nucleotide sequence ID" value="XM_056006765.1"/>
</dbReference>
<dbReference type="PROSITE" id="PS51257">
    <property type="entry name" value="PROKAR_LIPOPROTEIN"/>
    <property type="match status" value="1"/>
</dbReference>
<feature type="transmembrane region" description="Helical" evidence="2">
    <location>
        <begin position="181"/>
        <end position="205"/>
    </location>
</feature>
<name>A0A9W2YJA8_BIOGL</name>
<dbReference type="OrthoDB" id="10336515at2759"/>
<evidence type="ECO:0000313" key="4">
    <source>
        <dbReference type="Proteomes" id="UP001165740"/>
    </source>
</evidence>
<feature type="compositionally biased region" description="Polar residues" evidence="1">
    <location>
        <begin position="227"/>
        <end position="236"/>
    </location>
</feature>
<feature type="region of interest" description="Disordered" evidence="1">
    <location>
        <begin position="217"/>
        <end position="236"/>
    </location>
</feature>
<proteinExistence type="predicted"/>
<evidence type="ECO:0000256" key="1">
    <source>
        <dbReference type="SAM" id="MobiDB-lite"/>
    </source>
</evidence>
<dbReference type="GeneID" id="129922123"/>
<reference evidence="5" key="1">
    <citation type="submission" date="2025-08" db="UniProtKB">
        <authorList>
            <consortium name="RefSeq"/>
        </authorList>
    </citation>
    <scope>IDENTIFICATION</scope>
</reference>